<dbReference type="EMBL" id="FXTB01000005">
    <property type="protein sequence ID" value="SMO71556.1"/>
    <property type="molecule type" value="Genomic_DNA"/>
</dbReference>
<keyword evidence="3" id="KW-1185">Reference proteome</keyword>
<gene>
    <name evidence="2" type="ORF">SAMN06265379_105237</name>
</gene>
<evidence type="ECO:0000256" key="1">
    <source>
        <dbReference type="SAM" id="MobiDB-lite"/>
    </source>
</evidence>
<sequence>MTLRKAKRRDLNKLMSERRAAQNAQGVKR</sequence>
<proteinExistence type="predicted"/>
<reference evidence="2 3" key="1">
    <citation type="submission" date="2017-05" db="EMBL/GenBank/DDBJ databases">
        <authorList>
            <person name="Varghese N."/>
            <person name="Submissions S."/>
        </authorList>
    </citation>
    <scope>NUCLEOTIDE SEQUENCE [LARGE SCALE GENOMIC DNA]</scope>
    <source>
        <strain evidence="2 3">DSM 27040</strain>
    </source>
</reference>
<evidence type="ECO:0000313" key="2">
    <source>
        <dbReference type="EMBL" id="SMO71556.1"/>
    </source>
</evidence>
<name>A0A521DIS4_SACCC</name>
<dbReference type="AlphaFoldDB" id="A0A521DIS4"/>
<dbReference type="Proteomes" id="UP000319040">
    <property type="component" value="Unassembled WGS sequence"/>
</dbReference>
<protein>
    <submittedName>
        <fullName evidence="2">Uncharacterized protein</fullName>
    </submittedName>
</protein>
<evidence type="ECO:0000313" key="3">
    <source>
        <dbReference type="Proteomes" id="UP000319040"/>
    </source>
</evidence>
<accession>A0A521DIS4</accession>
<feature type="compositionally biased region" description="Basic and acidic residues" evidence="1">
    <location>
        <begin position="9"/>
        <end position="20"/>
    </location>
</feature>
<feature type="region of interest" description="Disordered" evidence="1">
    <location>
        <begin position="1"/>
        <end position="29"/>
    </location>
</feature>
<organism evidence="2 3">
    <name type="scientific">Saccharicrinis carchari</name>
    <dbReference type="NCBI Taxonomy" id="1168039"/>
    <lineage>
        <taxon>Bacteria</taxon>
        <taxon>Pseudomonadati</taxon>
        <taxon>Bacteroidota</taxon>
        <taxon>Bacteroidia</taxon>
        <taxon>Marinilabiliales</taxon>
        <taxon>Marinilabiliaceae</taxon>
        <taxon>Saccharicrinis</taxon>
    </lineage>
</organism>